<dbReference type="InterPro" id="IPR000477">
    <property type="entry name" value="RT_dom"/>
</dbReference>
<accession>A0A0F9A399</accession>
<gene>
    <name evidence="2" type="ORF">LCGC14_2620110</name>
</gene>
<dbReference type="AlphaFoldDB" id="A0A0F9A399"/>
<evidence type="ECO:0000313" key="2">
    <source>
        <dbReference type="EMBL" id="KKL04034.1"/>
    </source>
</evidence>
<feature type="domain" description="Reverse transcriptase" evidence="1">
    <location>
        <begin position="1"/>
        <end position="104"/>
    </location>
</feature>
<dbReference type="CDD" id="cd01646">
    <property type="entry name" value="RT_Bac_retron_I"/>
    <property type="match status" value="1"/>
</dbReference>
<evidence type="ECO:0000259" key="1">
    <source>
        <dbReference type="PROSITE" id="PS50878"/>
    </source>
</evidence>
<feature type="non-terminal residue" evidence="2">
    <location>
        <position position="458"/>
    </location>
</feature>
<comment type="caution">
    <text evidence="2">The sequence shown here is derived from an EMBL/GenBank/DDBJ whole genome shotgun (WGS) entry which is preliminary data.</text>
</comment>
<proteinExistence type="predicted"/>
<dbReference type="SUPFAM" id="SSF56672">
    <property type="entry name" value="DNA/RNA polymerases"/>
    <property type="match status" value="1"/>
</dbReference>
<dbReference type="InterPro" id="IPR043502">
    <property type="entry name" value="DNA/RNA_pol_sf"/>
</dbReference>
<dbReference type="EMBL" id="LAZR01044695">
    <property type="protein sequence ID" value="KKL04034.1"/>
    <property type="molecule type" value="Genomic_DNA"/>
</dbReference>
<dbReference type="PROSITE" id="PS50878">
    <property type="entry name" value="RT_POL"/>
    <property type="match status" value="1"/>
</dbReference>
<organism evidence="2">
    <name type="scientific">marine sediment metagenome</name>
    <dbReference type="NCBI Taxonomy" id="412755"/>
    <lineage>
        <taxon>unclassified sequences</taxon>
        <taxon>metagenomes</taxon>
        <taxon>ecological metagenomes</taxon>
    </lineage>
</organism>
<protein>
    <recommendedName>
        <fullName evidence="1">Reverse transcriptase domain-containing protein</fullName>
    </recommendedName>
</protein>
<sequence>IESLLQISTSVHNENIVPQGTFLAPLLANIYLIPFDAYLREKGVIYYFRYVDDFFIILDEDKDEKIFFSEIETFLNENLSLELHTPAIDPDDEKFNKSYIGNITEGVREKLFEEFKKRFYSETRVVEHLAKSGKLKSSIFLQIVLLHTNQREEDSFSKRELIDYTRRFLIYWRKTIPELSDHREIEKIATKVLKINQILNINTIRLFLCIIIDVNKGSFSIMLKNFLKNPPSNIIRDAFISIIPQFLIEENLENYEDIKEILKNYIEDNDIEDYVIRQICQIILLIQDTVLINSIINLNFTPYLIESYQLLDNLDLNLSISNNQFIEAFNFERGLLAISSYKLINNLSLAQEFFDYCSHEPIINRFISDEDKKYLLFRLLIYCDGLNPINPSFNALFDMRDSFTIQVIETIIADFLNIQNVKNLGVTHTKYFNILQNFSNFFNHWDLNTDIKQKIDLK</sequence>
<feature type="non-terminal residue" evidence="2">
    <location>
        <position position="1"/>
    </location>
</feature>
<dbReference type="Pfam" id="PF00078">
    <property type="entry name" value="RVT_1"/>
    <property type="match status" value="1"/>
</dbReference>
<reference evidence="2" key="1">
    <citation type="journal article" date="2015" name="Nature">
        <title>Complex archaea that bridge the gap between prokaryotes and eukaryotes.</title>
        <authorList>
            <person name="Spang A."/>
            <person name="Saw J.H."/>
            <person name="Jorgensen S.L."/>
            <person name="Zaremba-Niedzwiedzka K."/>
            <person name="Martijn J."/>
            <person name="Lind A.E."/>
            <person name="van Eijk R."/>
            <person name="Schleper C."/>
            <person name="Guy L."/>
            <person name="Ettema T.J."/>
        </authorList>
    </citation>
    <scope>NUCLEOTIDE SEQUENCE</scope>
</reference>
<name>A0A0F9A399_9ZZZZ</name>